<name>A0ABQ4QKI1_9HYPH</name>
<accession>A0ABQ4QKI1</accession>
<proteinExistence type="predicted"/>
<protein>
    <recommendedName>
        <fullName evidence="3">DUF5615 domain-containing protein</fullName>
    </recommendedName>
</protein>
<organism evidence="1 2">
    <name type="scientific">Methylobacterium cerastii</name>
    <dbReference type="NCBI Taxonomy" id="932741"/>
    <lineage>
        <taxon>Bacteria</taxon>
        <taxon>Pseudomonadati</taxon>
        <taxon>Pseudomonadota</taxon>
        <taxon>Alphaproteobacteria</taxon>
        <taxon>Hyphomicrobiales</taxon>
        <taxon>Methylobacteriaceae</taxon>
        <taxon>Methylobacterium</taxon>
    </lineage>
</organism>
<evidence type="ECO:0000313" key="1">
    <source>
        <dbReference type="EMBL" id="GJD45765.1"/>
    </source>
</evidence>
<sequence>MKVVLDEGVPRSLAGALRALGLDAAAFDPTWIGLRNGVLLRRVEAAGYSVLLTNDKNMAFQQSLKGAAVAVVALPLNRRGVVLARAADIAETIRRASPGRHLLMNLDGTRTVRGFEGDTLVVADLPPVPTFKG</sequence>
<dbReference type="EMBL" id="BPQG01000054">
    <property type="protein sequence ID" value="GJD45765.1"/>
    <property type="molecule type" value="Genomic_DNA"/>
</dbReference>
<comment type="caution">
    <text evidence="1">The sequence shown here is derived from an EMBL/GenBank/DDBJ whole genome shotgun (WGS) entry which is preliminary data.</text>
</comment>
<dbReference type="Proteomes" id="UP001055117">
    <property type="component" value="Unassembled WGS sequence"/>
</dbReference>
<dbReference type="RefSeq" id="WP_147754732.1">
    <property type="nucleotide sequence ID" value="NZ_BPQG01000054.1"/>
</dbReference>
<evidence type="ECO:0008006" key="3">
    <source>
        <dbReference type="Google" id="ProtNLM"/>
    </source>
</evidence>
<keyword evidence="2" id="KW-1185">Reference proteome</keyword>
<evidence type="ECO:0000313" key="2">
    <source>
        <dbReference type="Proteomes" id="UP001055117"/>
    </source>
</evidence>
<gene>
    <name evidence="1" type="ORF">AFCDBAGC_3642</name>
</gene>
<reference evidence="1 2" key="1">
    <citation type="journal article" date="2021" name="Front. Microbiol.">
        <title>Comprehensive Comparative Genomics and Phenotyping of Methylobacterium Species.</title>
        <authorList>
            <person name="Alessa O."/>
            <person name="Ogura Y."/>
            <person name="Fujitani Y."/>
            <person name="Takami H."/>
            <person name="Hayashi T."/>
            <person name="Sahin N."/>
            <person name="Tani A."/>
        </authorList>
    </citation>
    <scope>NUCLEOTIDE SEQUENCE [LARGE SCALE GENOMIC DNA]</scope>
    <source>
        <strain evidence="1 2">DSM 23679</strain>
    </source>
</reference>